<feature type="compositionally biased region" description="Acidic residues" evidence="1">
    <location>
        <begin position="108"/>
        <end position="126"/>
    </location>
</feature>
<dbReference type="Pfam" id="PF07423">
    <property type="entry name" value="DUF1510"/>
    <property type="match status" value="1"/>
</dbReference>
<accession>A0A265NCX6</accession>
<dbReference type="Proteomes" id="UP000216498">
    <property type="component" value="Unassembled WGS sequence"/>
</dbReference>
<dbReference type="AlphaFoldDB" id="A0A265NCX6"/>
<evidence type="ECO:0000256" key="2">
    <source>
        <dbReference type="SAM" id="Phobius"/>
    </source>
</evidence>
<keyword evidence="2" id="KW-0812">Transmembrane</keyword>
<evidence type="ECO:0000259" key="3">
    <source>
        <dbReference type="Pfam" id="PF07423"/>
    </source>
</evidence>
<keyword evidence="2" id="KW-1133">Transmembrane helix</keyword>
<evidence type="ECO:0000256" key="1">
    <source>
        <dbReference type="SAM" id="MobiDB-lite"/>
    </source>
</evidence>
<organism evidence="4 5">
    <name type="scientific">Virgibacillus indicus</name>
    <dbReference type="NCBI Taxonomy" id="2024554"/>
    <lineage>
        <taxon>Bacteria</taxon>
        <taxon>Bacillati</taxon>
        <taxon>Bacillota</taxon>
        <taxon>Bacilli</taxon>
        <taxon>Bacillales</taxon>
        <taxon>Bacillaceae</taxon>
        <taxon>Virgibacillus</taxon>
    </lineage>
</organism>
<reference evidence="4 5" key="1">
    <citation type="submission" date="2017-08" db="EMBL/GenBank/DDBJ databases">
        <title>Virgibacillus indicus sp. nov. and Virgibacillus profoundi sp. nov, two moderately halophilic bacteria isolated from marine sediment by using the Microfluidic Streak Plate.</title>
        <authorList>
            <person name="Xu B."/>
            <person name="Hu B."/>
            <person name="Wang J."/>
            <person name="Zhu Y."/>
            <person name="Huang L."/>
            <person name="Du W."/>
            <person name="Huang Y."/>
        </authorList>
    </citation>
    <scope>NUCLEOTIDE SEQUENCE [LARGE SCALE GENOMIC DNA]</scope>
    <source>
        <strain evidence="4 5">IO3-P2-C2</strain>
    </source>
</reference>
<protein>
    <recommendedName>
        <fullName evidence="3">DUF1510 domain-containing protein</fullName>
    </recommendedName>
</protein>
<feature type="region of interest" description="Disordered" evidence="1">
    <location>
        <begin position="51"/>
        <end position="151"/>
    </location>
</feature>
<comment type="caution">
    <text evidence="4">The sequence shown here is derived from an EMBL/GenBank/DDBJ whole genome shotgun (WGS) entry which is preliminary data.</text>
</comment>
<proteinExistence type="predicted"/>
<evidence type="ECO:0000313" key="5">
    <source>
        <dbReference type="Proteomes" id="UP000216498"/>
    </source>
</evidence>
<feature type="transmembrane region" description="Helical" evidence="2">
    <location>
        <begin position="23"/>
        <end position="44"/>
    </location>
</feature>
<dbReference type="EMBL" id="NPMS01000001">
    <property type="protein sequence ID" value="OZU89892.1"/>
    <property type="molecule type" value="Genomic_DNA"/>
</dbReference>
<name>A0A265NCX6_9BACI</name>
<feature type="compositionally biased region" description="Acidic residues" evidence="1">
    <location>
        <begin position="51"/>
        <end position="100"/>
    </location>
</feature>
<dbReference type="OrthoDB" id="2168558at2"/>
<dbReference type="RefSeq" id="WP_094883493.1">
    <property type="nucleotide sequence ID" value="NZ_NPMS01000001.1"/>
</dbReference>
<evidence type="ECO:0000313" key="4">
    <source>
        <dbReference type="EMBL" id="OZU89892.1"/>
    </source>
</evidence>
<dbReference type="InterPro" id="IPR009988">
    <property type="entry name" value="DUF1510"/>
</dbReference>
<keyword evidence="2" id="KW-0472">Membrane</keyword>
<sequence>MSDNDKNSRLDKFEKRRKNTKNISILLIIGGILIIILLGIWLFGGGNDEENANQPDEASEDIVINEDNENSNTEENDSNADNENSDTDSENTEETEDDSNNDQKSDEENNEDNNENVETEEVEPSDDNVSKAYTGNWEPIGTEQEGPHTTTYEEGTADRQELKQAASVATGIAENDMIEWWYENGGDQKVIATVSNNAQTEIYRVYLSWIDEKGWQPTKVEELIENDRKNM</sequence>
<gene>
    <name evidence="4" type="ORF">CIL03_01765</name>
</gene>
<keyword evidence="5" id="KW-1185">Reference proteome</keyword>
<feature type="domain" description="DUF1510" evidence="3">
    <location>
        <begin position="133"/>
        <end position="223"/>
    </location>
</feature>